<evidence type="ECO:0008006" key="3">
    <source>
        <dbReference type="Google" id="ProtNLM"/>
    </source>
</evidence>
<sequence length="310" mass="35036">MEDAQASKREKHGEKRKETKEDGPSKKARPDFKDKKPSWQRINVVYTSLTVSITQALMAVEGKGVLSHPKFFKDDPHRPKSDKLCCFHNDYGHTTKECRHLKNEIERLVQNGHMQEYICWKKAHGTGPYQMVIRMIVGGPTEGDSQRTRKAQIRDAHGVTMKEVMDVEALDDTPLFSLDEQNDLGPNSADILFGEAYDQMRLGDIPLEVVDTSLYGFAGEVVVISTNHMKIKFPVTGGVGEVQADPLQSRKRYIEAIKKDRKRGLEETQGEDTQRKRGKDPVSDKEPKDEGDIPANVQPIEELLTIELVP</sequence>
<dbReference type="EMBL" id="JACGWN010000012">
    <property type="protein sequence ID" value="KAL0416884.1"/>
    <property type="molecule type" value="Genomic_DNA"/>
</dbReference>
<protein>
    <recommendedName>
        <fullName evidence="3">Reverse transcriptase domain-containing protein</fullName>
    </recommendedName>
</protein>
<feature type="region of interest" description="Disordered" evidence="1">
    <location>
        <begin position="1"/>
        <end position="35"/>
    </location>
</feature>
<gene>
    <name evidence="2" type="ORF">Slati_3520300</name>
</gene>
<organism evidence="2">
    <name type="scientific">Sesamum latifolium</name>
    <dbReference type="NCBI Taxonomy" id="2727402"/>
    <lineage>
        <taxon>Eukaryota</taxon>
        <taxon>Viridiplantae</taxon>
        <taxon>Streptophyta</taxon>
        <taxon>Embryophyta</taxon>
        <taxon>Tracheophyta</taxon>
        <taxon>Spermatophyta</taxon>
        <taxon>Magnoliopsida</taxon>
        <taxon>eudicotyledons</taxon>
        <taxon>Gunneridae</taxon>
        <taxon>Pentapetalae</taxon>
        <taxon>asterids</taxon>
        <taxon>lamiids</taxon>
        <taxon>Lamiales</taxon>
        <taxon>Pedaliaceae</taxon>
        <taxon>Sesamum</taxon>
    </lineage>
</organism>
<evidence type="ECO:0000256" key="1">
    <source>
        <dbReference type="SAM" id="MobiDB-lite"/>
    </source>
</evidence>
<feature type="region of interest" description="Disordered" evidence="1">
    <location>
        <begin position="258"/>
        <end position="299"/>
    </location>
</feature>
<feature type="compositionally biased region" description="Basic and acidic residues" evidence="1">
    <location>
        <begin position="258"/>
        <end position="291"/>
    </location>
</feature>
<proteinExistence type="predicted"/>
<comment type="caution">
    <text evidence="2">The sequence shown here is derived from an EMBL/GenBank/DDBJ whole genome shotgun (WGS) entry which is preliminary data.</text>
</comment>
<reference evidence="2" key="1">
    <citation type="submission" date="2020-06" db="EMBL/GenBank/DDBJ databases">
        <authorList>
            <person name="Li T."/>
            <person name="Hu X."/>
            <person name="Zhang T."/>
            <person name="Song X."/>
            <person name="Zhang H."/>
            <person name="Dai N."/>
            <person name="Sheng W."/>
            <person name="Hou X."/>
            <person name="Wei L."/>
        </authorList>
    </citation>
    <scope>NUCLEOTIDE SEQUENCE</scope>
    <source>
        <strain evidence="2">KEN1</strain>
        <tissue evidence="2">Leaf</tissue>
    </source>
</reference>
<dbReference type="AlphaFoldDB" id="A0AAW2UIR5"/>
<reference evidence="2" key="2">
    <citation type="journal article" date="2024" name="Plant">
        <title>Genomic evolution and insights into agronomic trait innovations of Sesamum species.</title>
        <authorList>
            <person name="Miao H."/>
            <person name="Wang L."/>
            <person name="Qu L."/>
            <person name="Liu H."/>
            <person name="Sun Y."/>
            <person name="Le M."/>
            <person name="Wang Q."/>
            <person name="Wei S."/>
            <person name="Zheng Y."/>
            <person name="Lin W."/>
            <person name="Duan Y."/>
            <person name="Cao H."/>
            <person name="Xiong S."/>
            <person name="Wang X."/>
            <person name="Wei L."/>
            <person name="Li C."/>
            <person name="Ma Q."/>
            <person name="Ju M."/>
            <person name="Zhao R."/>
            <person name="Li G."/>
            <person name="Mu C."/>
            <person name="Tian Q."/>
            <person name="Mei H."/>
            <person name="Zhang T."/>
            <person name="Gao T."/>
            <person name="Zhang H."/>
        </authorList>
    </citation>
    <scope>NUCLEOTIDE SEQUENCE</scope>
    <source>
        <strain evidence="2">KEN1</strain>
    </source>
</reference>
<accession>A0AAW2UIR5</accession>
<evidence type="ECO:0000313" key="2">
    <source>
        <dbReference type="EMBL" id="KAL0416884.1"/>
    </source>
</evidence>
<name>A0AAW2UIR5_9LAMI</name>